<evidence type="ECO:0000313" key="5">
    <source>
        <dbReference type="Proteomes" id="UP001642409"/>
    </source>
</evidence>
<sequence length="330" mass="37855">MLCQNQNLLCVNQQVCVESYQVQTLQQDSYIVRPANNRLARVSALNVPESCMSLALFKLQIQLNQLRHLQNLQSLSLETGQITFSGPAQQTLTSVWLQKCKYTFNGYYPNIVCLCVMGCGVQDVSFVSQFPMLQKLFLRENSIRDVSSISKLKELTYLDLSQNKIVDVSSFSNLKKLQNLVLNKNLVEKIEFVDYLQLECLQLAHNKISDTNQLLFLKNQQLTTLMLFENEVEKKMHFAEKLHFVSTPNTELYVTVNPVHTDANPFKNCIYSIIGAGSKLKQNILRYEFLIGQKKLTKWQKIAKMSKNEVLAEFSETVFKKCDLLVQGTE</sequence>
<dbReference type="SUPFAM" id="SSF52058">
    <property type="entry name" value="L domain-like"/>
    <property type="match status" value="1"/>
</dbReference>
<keyword evidence="1" id="KW-0433">Leucine-rich repeat</keyword>
<evidence type="ECO:0000313" key="4">
    <source>
        <dbReference type="EMBL" id="CAL6024561.1"/>
    </source>
</evidence>
<dbReference type="SMART" id="SM00365">
    <property type="entry name" value="LRR_SD22"/>
    <property type="match status" value="3"/>
</dbReference>
<dbReference type="InterPro" id="IPR001611">
    <property type="entry name" value="Leu-rich_rpt"/>
</dbReference>
<name>A0AA86RU82_9EUKA</name>
<dbReference type="PANTHER" id="PTHR46652:SF3">
    <property type="entry name" value="LEUCINE-RICH REPEAT-CONTAINING PROTEIN 9"/>
    <property type="match status" value="1"/>
</dbReference>
<proteinExistence type="predicted"/>
<accession>A0AA86RU82</accession>
<organism evidence="3">
    <name type="scientific">Hexamita inflata</name>
    <dbReference type="NCBI Taxonomy" id="28002"/>
    <lineage>
        <taxon>Eukaryota</taxon>
        <taxon>Metamonada</taxon>
        <taxon>Diplomonadida</taxon>
        <taxon>Hexamitidae</taxon>
        <taxon>Hexamitinae</taxon>
        <taxon>Hexamita</taxon>
    </lineage>
</organism>
<dbReference type="InterPro" id="IPR050836">
    <property type="entry name" value="SDS22/Internalin_LRR"/>
</dbReference>
<comment type="caution">
    <text evidence="3">The sequence shown here is derived from an EMBL/GenBank/DDBJ whole genome shotgun (WGS) entry which is preliminary data.</text>
</comment>
<keyword evidence="2" id="KW-0677">Repeat</keyword>
<evidence type="ECO:0000256" key="2">
    <source>
        <dbReference type="ARBA" id="ARBA00022737"/>
    </source>
</evidence>
<gene>
    <name evidence="4" type="ORF">HINF_LOCUS29674</name>
    <name evidence="3" type="ORF">HINF_LOCUS60295</name>
</gene>
<evidence type="ECO:0000256" key="1">
    <source>
        <dbReference type="ARBA" id="ARBA00022614"/>
    </source>
</evidence>
<dbReference type="EMBL" id="CAXDID020000096">
    <property type="protein sequence ID" value="CAL6024561.1"/>
    <property type="molecule type" value="Genomic_DNA"/>
</dbReference>
<reference evidence="4 5" key="2">
    <citation type="submission" date="2024-07" db="EMBL/GenBank/DDBJ databases">
        <authorList>
            <person name="Akdeniz Z."/>
        </authorList>
    </citation>
    <scope>NUCLEOTIDE SEQUENCE [LARGE SCALE GENOMIC DNA]</scope>
</reference>
<dbReference type="InterPro" id="IPR032675">
    <property type="entry name" value="LRR_dom_sf"/>
</dbReference>
<protein>
    <submittedName>
        <fullName evidence="3">NEAT domain-containing leucine-rich repeat protein</fullName>
    </submittedName>
    <submittedName>
        <fullName evidence="4">NEAT_domain-containing leucine-rich repeat protein</fullName>
    </submittedName>
</protein>
<dbReference type="InterPro" id="IPR025875">
    <property type="entry name" value="Leu-rich_rpt_4"/>
</dbReference>
<dbReference type="PANTHER" id="PTHR46652">
    <property type="entry name" value="LEUCINE-RICH REPEAT AND IQ DOMAIN-CONTAINING PROTEIN 1-RELATED"/>
    <property type="match status" value="1"/>
</dbReference>
<dbReference type="Proteomes" id="UP001642409">
    <property type="component" value="Unassembled WGS sequence"/>
</dbReference>
<dbReference type="AlphaFoldDB" id="A0AA86RU82"/>
<dbReference type="EMBL" id="CATOUU010001114">
    <property type="protein sequence ID" value="CAI9972650.1"/>
    <property type="molecule type" value="Genomic_DNA"/>
</dbReference>
<dbReference type="Pfam" id="PF12799">
    <property type="entry name" value="LRR_4"/>
    <property type="match status" value="1"/>
</dbReference>
<keyword evidence="5" id="KW-1185">Reference proteome</keyword>
<dbReference type="PROSITE" id="PS51450">
    <property type="entry name" value="LRR"/>
    <property type="match status" value="3"/>
</dbReference>
<dbReference type="Gene3D" id="3.80.10.10">
    <property type="entry name" value="Ribonuclease Inhibitor"/>
    <property type="match status" value="1"/>
</dbReference>
<evidence type="ECO:0000313" key="3">
    <source>
        <dbReference type="EMBL" id="CAI9972650.1"/>
    </source>
</evidence>
<reference evidence="3" key="1">
    <citation type="submission" date="2023-06" db="EMBL/GenBank/DDBJ databases">
        <authorList>
            <person name="Kurt Z."/>
        </authorList>
    </citation>
    <scope>NUCLEOTIDE SEQUENCE</scope>
</reference>